<evidence type="ECO:0000313" key="3">
    <source>
        <dbReference type="WBParaSite" id="HPBE_0001920301-mRNA-1"/>
    </source>
</evidence>
<name>A0A8L8KUS3_HELPZ</name>
<dbReference type="InterPro" id="IPR036375">
    <property type="entry name" value="Hemopexin-like_dom_sf"/>
</dbReference>
<proteinExistence type="predicted"/>
<organism evidence="2 3">
    <name type="scientific">Heligmosomoides polygyrus</name>
    <name type="common">Parasitic roundworm</name>
    <dbReference type="NCBI Taxonomy" id="6339"/>
    <lineage>
        <taxon>Eukaryota</taxon>
        <taxon>Metazoa</taxon>
        <taxon>Ecdysozoa</taxon>
        <taxon>Nematoda</taxon>
        <taxon>Chromadorea</taxon>
        <taxon>Rhabditida</taxon>
        <taxon>Rhabditina</taxon>
        <taxon>Rhabditomorpha</taxon>
        <taxon>Strongyloidea</taxon>
        <taxon>Heligmosomidae</taxon>
        <taxon>Heligmosomoides</taxon>
    </lineage>
</organism>
<keyword evidence="2" id="KW-1185">Reference proteome</keyword>
<dbReference type="AlphaFoldDB" id="A0A8L8KUS3"/>
<dbReference type="SMART" id="SM00120">
    <property type="entry name" value="HX"/>
    <property type="match status" value="1"/>
</dbReference>
<dbReference type="SUPFAM" id="SSF50923">
    <property type="entry name" value="Hemopexin-like domain"/>
    <property type="match status" value="1"/>
</dbReference>
<sequence>LWRVVNHGRELYGPNLISEIFPGLPEKIDAAVEIHGHIWIFSELYFMQGDFIYKMNTSDYRLPVAKGYPVPISKYWPFCEEQKPSSHYSAPQTSSSCHLRALIPVLLLLICLS</sequence>
<evidence type="ECO:0000256" key="1">
    <source>
        <dbReference type="PROSITE-ProRule" id="PRU01011"/>
    </source>
</evidence>
<accession>A0A8L8KUS3</accession>
<dbReference type="PROSITE" id="PS51642">
    <property type="entry name" value="HEMOPEXIN_2"/>
    <property type="match status" value="1"/>
</dbReference>
<feature type="repeat" description="Hemopexin" evidence="1">
    <location>
        <begin position="25"/>
        <end position="79"/>
    </location>
</feature>
<dbReference type="Gene3D" id="2.110.10.10">
    <property type="entry name" value="Hemopexin-like domain"/>
    <property type="match status" value="1"/>
</dbReference>
<protein>
    <submittedName>
        <fullName evidence="3">Hemopexin</fullName>
    </submittedName>
</protein>
<reference evidence="3" key="1">
    <citation type="submission" date="2019-09" db="UniProtKB">
        <authorList>
            <consortium name="WormBaseParasite"/>
        </authorList>
    </citation>
    <scope>IDENTIFICATION</scope>
</reference>
<dbReference type="WBParaSite" id="HPBE_0001920301-mRNA-1">
    <property type="protein sequence ID" value="HPBE_0001920301-mRNA-1"/>
    <property type="gene ID" value="HPBE_0001920301"/>
</dbReference>
<dbReference type="InterPro" id="IPR018487">
    <property type="entry name" value="Hemopexin-like_repeat"/>
</dbReference>
<dbReference type="Proteomes" id="UP000050761">
    <property type="component" value="Unassembled WGS sequence"/>
</dbReference>
<evidence type="ECO:0000313" key="2">
    <source>
        <dbReference type="Proteomes" id="UP000050761"/>
    </source>
</evidence>